<dbReference type="AlphaFoldDB" id="A0A150K806"/>
<name>A0A150K806_HEYCO</name>
<comment type="caution">
    <text evidence="1">The sequence shown here is derived from an EMBL/GenBank/DDBJ whole genome shotgun (WGS) entry which is preliminary data.</text>
</comment>
<accession>A0A150K806</accession>
<sequence>MAGIRYVENRLSSAKLFLHFSFSERGARRRMKISRRIFLGQALQ</sequence>
<dbReference type="EMBL" id="LQYI01000086">
    <property type="protein sequence ID" value="KYC65700.1"/>
    <property type="molecule type" value="Genomic_DNA"/>
</dbReference>
<protein>
    <submittedName>
        <fullName evidence="1">Uncharacterized protein</fullName>
    </submittedName>
</protein>
<reference evidence="1 2" key="1">
    <citation type="submission" date="2016-01" db="EMBL/GenBank/DDBJ databases">
        <title>Genome Sequences of Twelve Sporeforming Bacillus Species Isolated from Foods.</title>
        <authorList>
            <person name="Berendsen E.M."/>
            <person name="Wells-Bennik M.H."/>
            <person name="Krawcyk A.O."/>
            <person name="De Jong A."/>
            <person name="Holsappel S."/>
            <person name="Eijlander R.T."/>
            <person name="Kuipers O.P."/>
        </authorList>
    </citation>
    <scope>NUCLEOTIDE SEQUENCE [LARGE SCALE GENOMIC DNA]</scope>
    <source>
        <strain evidence="1 2">B4099</strain>
    </source>
</reference>
<dbReference type="PATRIC" id="fig|1398.25.peg.303"/>
<evidence type="ECO:0000313" key="1">
    <source>
        <dbReference type="EMBL" id="KYC65700.1"/>
    </source>
</evidence>
<proteinExistence type="predicted"/>
<organism evidence="1 2">
    <name type="scientific">Heyndrickxia coagulans</name>
    <name type="common">Weizmannia coagulans</name>
    <dbReference type="NCBI Taxonomy" id="1398"/>
    <lineage>
        <taxon>Bacteria</taxon>
        <taxon>Bacillati</taxon>
        <taxon>Bacillota</taxon>
        <taxon>Bacilli</taxon>
        <taxon>Bacillales</taxon>
        <taxon>Bacillaceae</taxon>
        <taxon>Heyndrickxia</taxon>
    </lineage>
</organism>
<gene>
    <name evidence="1" type="ORF">B4099_0736</name>
</gene>
<dbReference type="Proteomes" id="UP000075304">
    <property type="component" value="Unassembled WGS sequence"/>
</dbReference>
<evidence type="ECO:0000313" key="2">
    <source>
        <dbReference type="Proteomes" id="UP000075304"/>
    </source>
</evidence>